<evidence type="ECO:0000313" key="1">
    <source>
        <dbReference type="EMBL" id="MDQ0112109.1"/>
    </source>
</evidence>
<dbReference type="EMBL" id="JAUSSU010000003">
    <property type="protein sequence ID" value="MDQ0112109.1"/>
    <property type="molecule type" value="Genomic_DNA"/>
</dbReference>
<protein>
    <submittedName>
        <fullName evidence="1">Uncharacterized protein</fullName>
    </submittedName>
</protein>
<name>A0ABT9U117_PAEHA</name>
<organism evidence="1 2">
    <name type="scientific">Paenibacillus harenae</name>
    <dbReference type="NCBI Taxonomy" id="306543"/>
    <lineage>
        <taxon>Bacteria</taxon>
        <taxon>Bacillati</taxon>
        <taxon>Bacillota</taxon>
        <taxon>Bacilli</taxon>
        <taxon>Bacillales</taxon>
        <taxon>Paenibacillaceae</taxon>
        <taxon>Paenibacillus</taxon>
    </lineage>
</organism>
<dbReference type="Proteomes" id="UP001229346">
    <property type="component" value="Unassembled WGS sequence"/>
</dbReference>
<comment type="caution">
    <text evidence="1">The sequence shown here is derived from an EMBL/GenBank/DDBJ whole genome shotgun (WGS) entry which is preliminary data.</text>
</comment>
<keyword evidence="2" id="KW-1185">Reference proteome</keyword>
<gene>
    <name evidence="1" type="ORF">J2T15_001544</name>
</gene>
<dbReference type="RefSeq" id="WP_307202681.1">
    <property type="nucleotide sequence ID" value="NZ_JAUSSU010000003.1"/>
</dbReference>
<evidence type="ECO:0000313" key="2">
    <source>
        <dbReference type="Proteomes" id="UP001229346"/>
    </source>
</evidence>
<reference evidence="1 2" key="1">
    <citation type="submission" date="2023-07" db="EMBL/GenBank/DDBJ databases">
        <title>Sorghum-associated microbial communities from plants grown in Nebraska, USA.</title>
        <authorList>
            <person name="Schachtman D."/>
        </authorList>
    </citation>
    <scope>NUCLEOTIDE SEQUENCE [LARGE SCALE GENOMIC DNA]</scope>
    <source>
        <strain evidence="1 2">CC482</strain>
    </source>
</reference>
<proteinExistence type="predicted"/>
<sequence>MKNIILIGCIVGSLIGFASVRGVPIDTIDSPAQAKESDEASVETLFAAANKVTTASMNPASMPAEKQMQLGSVEGITLYDSQKDAIAKLGEPLRVTEDPHIAGLETYHYDRMNIVFTDGIVNFVEIPPGIGSVLIDGIRIPASVEGMKQAFGEPDFEAEDGVGFTRGEAVLKLFIDETNGQLAAIHYFHIASV</sequence>
<accession>A0ABT9U117</accession>